<evidence type="ECO:0000313" key="1">
    <source>
        <dbReference type="EMBL" id="RHW43529.1"/>
    </source>
</evidence>
<organism evidence="1 2">
    <name type="scientific">Neobacillus notoginsengisoli</name>
    <dbReference type="NCBI Taxonomy" id="1578198"/>
    <lineage>
        <taxon>Bacteria</taxon>
        <taxon>Bacillati</taxon>
        <taxon>Bacillota</taxon>
        <taxon>Bacilli</taxon>
        <taxon>Bacillales</taxon>
        <taxon>Bacillaceae</taxon>
        <taxon>Neobacillus</taxon>
    </lineage>
</organism>
<proteinExistence type="predicted"/>
<evidence type="ECO:0000313" key="2">
    <source>
        <dbReference type="Proteomes" id="UP000284416"/>
    </source>
</evidence>
<dbReference type="RefSeq" id="WP_118919136.1">
    <property type="nucleotide sequence ID" value="NZ_QWEG01000001.1"/>
</dbReference>
<comment type="caution">
    <text evidence="1">The sequence shown here is derived from an EMBL/GenBank/DDBJ whole genome shotgun (WGS) entry which is preliminary data.</text>
</comment>
<reference evidence="1 2" key="1">
    <citation type="journal article" date="2017" name="Int. J. Syst. Evol. Microbiol.">
        <title>Bacillus notoginsengisoli sp. nov., a novel bacterium isolated from the rhizosphere of Panax notoginseng.</title>
        <authorList>
            <person name="Zhang M.Y."/>
            <person name="Cheng J."/>
            <person name="Cai Y."/>
            <person name="Zhang T.Y."/>
            <person name="Wu Y.Y."/>
            <person name="Manikprabhu D."/>
            <person name="Li W.J."/>
            <person name="Zhang Y.X."/>
        </authorList>
    </citation>
    <scope>NUCLEOTIDE SEQUENCE [LARGE SCALE GENOMIC DNA]</scope>
    <source>
        <strain evidence="1 2">JCM 30743</strain>
    </source>
</reference>
<protein>
    <submittedName>
        <fullName evidence="1">Uncharacterized protein</fullName>
    </submittedName>
</protein>
<accession>A0A417Z034</accession>
<dbReference type="Proteomes" id="UP000284416">
    <property type="component" value="Unassembled WGS sequence"/>
</dbReference>
<name>A0A417Z034_9BACI</name>
<sequence length="70" mass="8145">MTVMTTITFANNQKELDQKIEQITQNHERLHPDCNVELSFLDPKYSDIQFSPHQTTQLIIGITISEKENQ</sequence>
<keyword evidence="2" id="KW-1185">Reference proteome</keyword>
<dbReference type="EMBL" id="QWEG01000001">
    <property type="protein sequence ID" value="RHW43529.1"/>
    <property type="molecule type" value="Genomic_DNA"/>
</dbReference>
<dbReference type="OrthoDB" id="2888094at2"/>
<dbReference type="AlphaFoldDB" id="A0A417Z034"/>
<gene>
    <name evidence="1" type="ORF">D1B31_02415</name>
</gene>